<keyword evidence="4" id="KW-1185">Reference proteome</keyword>
<dbReference type="FunFam" id="1.20.1260.60:FF:000002">
    <property type="entry name" value="Vacuolar protein sorting-associated protein IST1"/>
    <property type="match status" value="1"/>
</dbReference>
<dbReference type="Proteomes" id="UP000294933">
    <property type="component" value="Unassembled WGS sequence"/>
</dbReference>
<dbReference type="Gene3D" id="1.20.1260.60">
    <property type="entry name" value="Vacuolar protein sorting-associated protein Ist1"/>
    <property type="match status" value="1"/>
</dbReference>
<dbReference type="PANTHER" id="PTHR12161:SF5">
    <property type="entry name" value="IST1 HOMOLOG"/>
    <property type="match status" value="1"/>
</dbReference>
<dbReference type="InterPro" id="IPR005061">
    <property type="entry name" value="Ist1"/>
</dbReference>
<sequence>MPPYTWNATKTKVQLRIAVQRLRMIQEKKEAQAKSSRRDIATLLEQRKIEKARVKVETIINDDIHIELLELLELYCELLLARFGLLELNTREPDPGVLEGVCSIIQAAPRTELKELHVLRDMLMHKFGREFSAAVMENKDGIVSERIMNKLGIAAPSPTLVDAYIAEIARGYGVQYTPPNRDDSDDDDGGLKETVPAYTAAPLPLKADIINSTDHLPSLPDIPPAEGSDDKRPKGGTMADNSPGVTKEDEDPFLALTKRFEALKKK</sequence>
<dbReference type="AlphaFoldDB" id="A0A4Y7QHV9"/>
<gene>
    <name evidence="3" type="ORF">BD410DRAFT_783494</name>
</gene>
<comment type="similarity">
    <text evidence="1">Belongs to the IST1 family.</text>
</comment>
<dbReference type="OrthoDB" id="29853at2759"/>
<dbReference type="Pfam" id="PF03398">
    <property type="entry name" value="Ist1"/>
    <property type="match status" value="1"/>
</dbReference>
<feature type="region of interest" description="Disordered" evidence="2">
    <location>
        <begin position="175"/>
        <end position="194"/>
    </location>
</feature>
<dbReference type="STRING" id="50990.A0A4Y7QHV9"/>
<evidence type="ECO:0000313" key="4">
    <source>
        <dbReference type="Proteomes" id="UP000294933"/>
    </source>
</evidence>
<dbReference type="GO" id="GO:0015031">
    <property type="term" value="P:protein transport"/>
    <property type="evidence" value="ECO:0007669"/>
    <property type="project" value="InterPro"/>
</dbReference>
<feature type="region of interest" description="Disordered" evidence="2">
    <location>
        <begin position="212"/>
        <end position="253"/>
    </location>
</feature>
<accession>A0A4Y7QHV9</accession>
<dbReference type="PANTHER" id="PTHR12161">
    <property type="entry name" value="IST1 FAMILY MEMBER"/>
    <property type="match status" value="1"/>
</dbReference>
<dbReference type="InterPro" id="IPR042277">
    <property type="entry name" value="IST1-like"/>
</dbReference>
<reference evidence="3 4" key="1">
    <citation type="submission" date="2018-06" db="EMBL/GenBank/DDBJ databases">
        <title>A transcriptomic atlas of mushroom development highlights an independent origin of complex multicellularity.</title>
        <authorList>
            <consortium name="DOE Joint Genome Institute"/>
            <person name="Krizsan K."/>
            <person name="Almasi E."/>
            <person name="Merenyi Z."/>
            <person name="Sahu N."/>
            <person name="Viragh M."/>
            <person name="Koszo T."/>
            <person name="Mondo S."/>
            <person name="Kiss B."/>
            <person name="Balint B."/>
            <person name="Kues U."/>
            <person name="Barry K."/>
            <person name="Hegedus J.C."/>
            <person name="Henrissat B."/>
            <person name="Johnson J."/>
            <person name="Lipzen A."/>
            <person name="Ohm R."/>
            <person name="Nagy I."/>
            <person name="Pangilinan J."/>
            <person name="Yan J."/>
            <person name="Xiong Y."/>
            <person name="Grigoriev I.V."/>
            <person name="Hibbett D.S."/>
            <person name="Nagy L.G."/>
        </authorList>
    </citation>
    <scope>NUCLEOTIDE SEQUENCE [LARGE SCALE GENOMIC DNA]</scope>
    <source>
        <strain evidence="3 4">SZMC22713</strain>
    </source>
</reference>
<evidence type="ECO:0000313" key="3">
    <source>
        <dbReference type="EMBL" id="TDL26430.1"/>
    </source>
</evidence>
<evidence type="ECO:0000256" key="1">
    <source>
        <dbReference type="ARBA" id="ARBA00005536"/>
    </source>
</evidence>
<organism evidence="3 4">
    <name type="scientific">Rickenella mellea</name>
    <dbReference type="NCBI Taxonomy" id="50990"/>
    <lineage>
        <taxon>Eukaryota</taxon>
        <taxon>Fungi</taxon>
        <taxon>Dikarya</taxon>
        <taxon>Basidiomycota</taxon>
        <taxon>Agaricomycotina</taxon>
        <taxon>Agaricomycetes</taxon>
        <taxon>Hymenochaetales</taxon>
        <taxon>Rickenellaceae</taxon>
        <taxon>Rickenella</taxon>
    </lineage>
</organism>
<proteinExistence type="inferred from homology"/>
<dbReference type="VEuPathDB" id="FungiDB:BD410DRAFT_783494"/>
<protein>
    <submittedName>
        <fullName evidence="3">DUF292-domain-containing protein</fullName>
    </submittedName>
</protein>
<evidence type="ECO:0000256" key="2">
    <source>
        <dbReference type="SAM" id="MobiDB-lite"/>
    </source>
</evidence>
<name>A0A4Y7QHV9_9AGAM</name>
<dbReference type="EMBL" id="ML170161">
    <property type="protein sequence ID" value="TDL26430.1"/>
    <property type="molecule type" value="Genomic_DNA"/>
</dbReference>